<dbReference type="EMBL" id="LAZR01005257">
    <property type="protein sequence ID" value="KKN01471.1"/>
    <property type="molecule type" value="Genomic_DNA"/>
</dbReference>
<proteinExistence type="predicted"/>
<dbReference type="InterPro" id="IPR036388">
    <property type="entry name" value="WH-like_DNA-bd_sf"/>
</dbReference>
<evidence type="ECO:0000259" key="1">
    <source>
        <dbReference type="Pfam" id="PF13392"/>
    </source>
</evidence>
<evidence type="ECO:0000313" key="2">
    <source>
        <dbReference type="EMBL" id="KKN01471.1"/>
    </source>
</evidence>
<dbReference type="SUPFAM" id="SSF54060">
    <property type="entry name" value="His-Me finger endonucleases"/>
    <property type="match status" value="1"/>
</dbReference>
<dbReference type="Gene3D" id="1.10.10.10">
    <property type="entry name" value="Winged helix-like DNA-binding domain superfamily/Winged helix DNA-binding domain"/>
    <property type="match status" value="1"/>
</dbReference>
<organism evidence="2">
    <name type="scientific">marine sediment metagenome</name>
    <dbReference type="NCBI Taxonomy" id="412755"/>
    <lineage>
        <taxon>unclassified sequences</taxon>
        <taxon>metagenomes</taxon>
        <taxon>ecological metagenomes</taxon>
    </lineage>
</organism>
<gene>
    <name evidence="2" type="ORF">LCGC14_1127420</name>
</gene>
<protein>
    <recommendedName>
        <fullName evidence="1">HNH nuclease domain-containing protein</fullName>
    </recommendedName>
</protein>
<dbReference type="Gene3D" id="3.90.75.20">
    <property type="match status" value="1"/>
</dbReference>
<accession>A0A0F9PK94</accession>
<dbReference type="InterPro" id="IPR036390">
    <property type="entry name" value="WH_DNA-bd_sf"/>
</dbReference>
<dbReference type="InterPro" id="IPR003615">
    <property type="entry name" value="HNH_nuc"/>
</dbReference>
<feature type="domain" description="HNH nuclease" evidence="1">
    <location>
        <begin position="109"/>
        <end position="152"/>
    </location>
</feature>
<dbReference type="SUPFAM" id="SSF46785">
    <property type="entry name" value="Winged helix' DNA-binding domain"/>
    <property type="match status" value="1"/>
</dbReference>
<comment type="caution">
    <text evidence="2">The sequence shown here is derived from an EMBL/GenBank/DDBJ whole genome shotgun (WGS) entry which is preliminary data.</text>
</comment>
<dbReference type="Pfam" id="PF13392">
    <property type="entry name" value="HNH_3"/>
    <property type="match status" value="1"/>
</dbReference>
<sequence length="249" mass="29527">MQSKLSRHQKAILQILAEEIKDEFWGIPITMLSRIAAKRLEKVPGSYVENRLEWRKRRRSPRLCPRGIWPQAPPPTEIEFNGNAYFRLPNSEYRSHRVYYRTHESNRTYLHRDIWEYHHGPIPIDHCVHHIDGNSFNNAIENLTIMKHGEHSNLHFSEWYAKNNPRKLAEVLTEKWRATFSRCLKRLEARGLIERISWIRTEQREGKSYHVQYVGGRTHRIVLTPEGRELTEALKTSFKTPSLKSTTPQ</sequence>
<dbReference type="InterPro" id="IPR044925">
    <property type="entry name" value="His-Me_finger_sf"/>
</dbReference>
<reference evidence="2" key="1">
    <citation type="journal article" date="2015" name="Nature">
        <title>Complex archaea that bridge the gap between prokaryotes and eukaryotes.</title>
        <authorList>
            <person name="Spang A."/>
            <person name="Saw J.H."/>
            <person name="Jorgensen S.L."/>
            <person name="Zaremba-Niedzwiedzka K."/>
            <person name="Martijn J."/>
            <person name="Lind A.E."/>
            <person name="van Eijk R."/>
            <person name="Schleper C."/>
            <person name="Guy L."/>
            <person name="Ettema T.J."/>
        </authorList>
    </citation>
    <scope>NUCLEOTIDE SEQUENCE</scope>
</reference>
<name>A0A0F9PK94_9ZZZZ</name>
<dbReference type="AlphaFoldDB" id="A0A0F9PK94"/>